<dbReference type="RefSeq" id="WP_207252555.1">
    <property type="nucleotide sequence ID" value="NZ_JAFMPM010000008.1"/>
</dbReference>
<keyword evidence="5" id="KW-1185">Reference proteome</keyword>
<dbReference type="InterPro" id="IPR036890">
    <property type="entry name" value="HATPase_C_sf"/>
</dbReference>
<gene>
    <name evidence="4" type="ORF">J1836_013735</name>
    <name evidence="3" type="ORF">J1836_18345</name>
</gene>
<reference evidence="4" key="2">
    <citation type="submission" date="2021-04" db="EMBL/GenBank/DDBJ databases">
        <title>Complete Genome and methylome analysis of Thiothrix fructosivorans ATCC 49748.</title>
        <authorList>
            <person name="Fomenkov A."/>
            <person name="Sun L."/>
            <person name="Vincze T."/>
            <person name="Grabovich M.Y."/>
            <person name="Roberts R.J."/>
        </authorList>
    </citation>
    <scope>NUCLEOTIDE SEQUENCE</scope>
    <source>
        <strain evidence="4">ATCC 49748</strain>
    </source>
</reference>
<name>A0A8B0SER1_9GAMM</name>
<evidence type="ECO:0000313" key="5">
    <source>
        <dbReference type="Proteomes" id="UP000664466"/>
    </source>
</evidence>
<proteinExistence type="predicted"/>
<feature type="domain" description="Sacsin/Nov" evidence="2">
    <location>
        <begin position="38"/>
        <end position="236"/>
    </location>
</feature>
<sequence length="1622" mass="188090">MNIKDTIESLYLSNTNYLDPSQAINQAESLKSLSTDLYTDSKRFVYELLQNADDSAIEEENVDVIIKLCNDTLVLAHTGKPFSPRDVKGLCSINNGTKKSDTTKTGFKGIGFKSVFGQSNKVTIFSSNEYFKFDAGHNFGWKEKWKEEYSENQEQWEKDNDREFLYPWQIIPIYINLENSDLDYDIQIFLSGGNWNVATIIKVLKPDEIEKAIKELSLNVNMFLFLKKINSIKFEINEIATIINIDRNENKLVLKKDTEILAKWLINNITLSVPEKLKTILQFDTNIPKKLKNANNIEITLAIKKENNSLKRLSRNENLLYAYLPTDEKRYSLPILVNSTFLTSANRESLHTDSKWNQWLFKSISIKLFEWIATLVKGEYSSQAYNLIPIKLNYNDDLSDAYDAGIDEAIQTVAFILSKENTLLKVDEAIMDETFLSEKPFIGREIIKTFIKHKIGGENKIIKSPFITPDYKLKEIGVASFSWSDIPTFLSFNNFKSEHTVEKNIQLIEYFKNKSEITNSSFPKDKLTSWAFLYDHKNKLNYPNNIYFPTPDDKTWNNPDSELSFLHAKIQSSLIDKQPIRAWLEKLGVIEKTDISFLLKTIIPNASTYITNKNAIETIQTIYNLYKKENINSYLEQLNKLRILTTKGTLLPLSECYFSDNYNPKLKLETVLSDNIFLSEDYLLLDNDKDEVRLFFKKMGIQESIDPIVINEKKNKAILIKEYDFRKEYFEEPDKKFQPYHTIFTADEYKNNIYIKHIFNLSNLEFSKLFWGYIINDTSLLKLSQTAQAYWGNPQYPGRNTGNSVENYPKWYIKNNPCIPTTKGICEKSKDVFLNTDDIKVIAGKYLAVFDGAELNQDWKLFFQFKTQLLLDDYLEILTKITDDKNDDGKIKNNNKKIVQLIFKALLDLSTHWGTDEKNIVSSWASLSYLSDEDDNIISCSELKYYADGNNSVFQKMHHFIALNEENKSHPNIEALLASLGVEILRQSSFSIAIEGERIESDLKCKLENIFHFLKKWIKKLDDTFNSAILEEKISFLHIDEVSKLLLSYDGIILKSVKTHLEENRLLVTTPWSSNTSMLELPKVLCGYLDIKGYEDKLGFLLKADNEFEIIEYFENEEIELPTNSMPKEKEEVFSKKEAIATLDTTENDFNEIKKISDNYYHTSESSIEKMQYIQGLLQRSKERVLKHLNSLDTYNCDNVDNSAITVLSGILKNGKDIYIIPRPSDNGKVVIHYPSELDTLEYSESELWYEDGISTPRKLTFGKILRDTKINQIPIIKNEKEKIIDIINNPKNEEVACEAILPSSLKIAQIMASLANTNGGYLIIGYSEESGIVGINSDFNVAELTQKSIKYSTYFEIFEFKTIKINEKILIAIQVEKSTKDILIENKKYIRIGSIIEEEKESNNKPLIITEGKTDWKHLKKALERFQKDGLYSDLDIHFKEYEDMNMGDGELDRMVQTYCKTEQPKKYIFIFDRDNNTYIKKYAQNEFNDHGNNVYSFCIPKISDELDRICIEFYYKEEDLTTEDKNGKKIFIGKNFLPNGNSKCGKYITPKRNTSELDILDRDKEVYLRDDIEWKNNIAISKNDFTSNVVNDAEKFNSFDIENFKLIFNVIIRIIDIKIE</sequence>
<keyword evidence="4" id="KW-0547">Nucleotide-binding</keyword>
<dbReference type="InterPro" id="IPR058210">
    <property type="entry name" value="SACS/Nov_dom"/>
</dbReference>
<dbReference type="Proteomes" id="UP000664466">
    <property type="component" value="Unassembled WGS sequence"/>
</dbReference>
<evidence type="ECO:0000259" key="1">
    <source>
        <dbReference type="Pfam" id="PF04326"/>
    </source>
</evidence>
<organism evidence="4">
    <name type="scientific">Thiothrix fructosivorans</name>
    <dbReference type="NCBI Taxonomy" id="111770"/>
    <lineage>
        <taxon>Bacteria</taxon>
        <taxon>Pseudomonadati</taxon>
        <taxon>Pseudomonadota</taxon>
        <taxon>Gammaproteobacteria</taxon>
        <taxon>Thiotrichales</taxon>
        <taxon>Thiotrichaceae</taxon>
        <taxon>Thiothrix</taxon>
    </lineage>
</organism>
<dbReference type="Gene3D" id="3.30.950.30">
    <property type="entry name" value="Schlafen, AAA domain"/>
    <property type="match status" value="1"/>
</dbReference>
<evidence type="ECO:0000313" key="3">
    <source>
        <dbReference type="EMBL" id="MBO0614859.1"/>
    </source>
</evidence>
<feature type="domain" description="Schlafen AlbA-2" evidence="1">
    <location>
        <begin position="1305"/>
        <end position="1395"/>
    </location>
</feature>
<dbReference type="EMBL" id="JAFMPM010000008">
    <property type="protein sequence ID" value="MBO0614859.1"/>
    <property type="molecule type" value="Genomic_DNA"/>
</dbReference>
<keyword evidence="4" id="KW-0067">ATP-binding</keyword>
<dbReference type="PANTHER" id="PTHR32387:SF0">
    <property type="entry name" value="PROTEIN NO VEIN"/>
    <property type="match status" value="1"/>
</dbReference>
<accession>A0A8B0SER1</accession>
<protein>
    <submittedName>
        <fullName evidence="4">ATP-binding protein</fullName>
    </submittedName>
</protein>
<dbReference type="Pfam" id="PF04326">
    <property type="entry name" value="SLFN_AlbA_2"/>
    <property type="match status" value="1"/>
</dbReference>
<evidence type="ECO:0000259" key="2">
    <source>
        <dbReference type="Pfam" id="PF25794"/>
    </source>
</evidence>
<dbReference type="InterPro" id="IPR038461">
    <property type="entry name" value="Schlafen_AlbA_2_dom_sf"/>
</dbReference>
<dbReference type="NCBIfam" id="NF047352">
    <property type="entry name" value="P_loop_sacsin"/>
    <property type="match status" value="1"/>
</dbReference>
<dbReference type="InterPro" id="IPR007421">
    <property type="entry name" value="Schlafen_AlbA_2_dom"/>
</dbReference>
<evidence type="ECO:0000313" key="4">
    <source>
        <dbReference type="EMBL" id="QTX09671.1"/>
    </source>
</evidence>
<reference evidence="3 5" key="1">
    <citation type="submission" date="2021-03" db="EMBL/GenBank/DDBJ databases">
        <title>Draft genome and methylome analysis of Thiotrix fructosivoruns ATCC 49748.</title>
        <authorList>
            <person name="Fomenkov A."/>
            <person name="Grabovich M.Y."/>
            <person name="Roberts R.J."/>
        </authorList>
    </citation>
    <scope>NUCLEOTIDE SEQUENCE [LARGE SCALE GENOMIC DNA]</scope>
    <source>
        <strain evidence="3 5">ATCC 49748</strain>
    </source>
</reference>
<dbReference type="PANTHER" id="PTHR32387">
    <property type="entry name" value="WU:FJ29H11"/>
    <property type="match status" value="1"/>
</dbReference>
<dbReference type="InterPro" id="IPR052957">
    <property type="entry name" value="Auxin_embryo_med"/>
</dbReference>
<dbReference type="SUPFAM" id="SSF55874">
    <property type="entry name" value="ATPase domain of HSP90 chaperone/DNA topoisomerase II/histidine kinase"/>
    <property type="match status" value="1"/>
</dbReference>
<dbReference type="Gene3D" id="3.30.565.10">
    <property type="entry name" value="Histidine kinase-like ATPase, C-terminal domain"/>
    <property type="match status" value="1"/>
</dbReference>
<dbReference type="GO" id="GO:0005524">
    <property type="term" value="F:ATP binding"/>
    <property type="evidence" value="ECO:0007669"/>
    <property type="project" value="UniProtKB-KW"/>
</dbReference>
<dbReference type="EMBL" id="CP072748">
    <property type="protein sequence ID" value="QTX09671.1"/>
    <property type="molecule type" value="Genomic_DNA"/>
</dbReference>
<dbReference type="Pfam" id="PF25794">
    <property type="entry name" value="SACS"/>
    <property type="match status" value="1"/>
</dbReference>